<keyword evidence="6 14" id="KW-0067">ATP-binding</keyword>
<evidence type="ECO:0000256" key="11">
    <source>
        <dbReference type="ARBA" id="ARBA00023316"/>
    </source>
</evidence>
<organism evidence="16 17">
    <name type="scientific">Candidatus Wolfebacteria bacterium CG10_big_fil_rev_8_21_14_0_10_31_9</name>
    <dbReference type="NCBI Taxonomy" id="1975070"/>
    <lineage>
        <taxon>Bacteria</taxon>
        <taxon>Candidatus Wolfeibacteriota</taxon>
    </lineage>
</organism>
<comment type="pathway">
    <text evidence="12">Cell wall biogenesis; peptidoglycan biosynthesis.</text>
</comment>
<keyword evidence="7 13" id="KW-0460">Magnesium</keyword>
<dbReference type="InterPro" id="IPR011761">
    <property type="entry name" value="ATP-grasp"/>
</dbReference>
<accession>A0A2H0RE86</accession>
<comment type="cofactor">
    <cofactor evidence="1">
        <name>Mn(2+)</name>
        <dbReference type="ChEBI" id="CHEBI:29035"/>
    </cofactor>
</comment>
<dbReference type="NCBIfam" id="NF002528">
    <property type="entry name" value="PRK01966.1-4"/>
    <property type="match status" value="1"/>
</dbReference>
<dbReference type="Gene3D" id="3.30.1490.20">
    <property type="entry name" value="ATP-grasp fold, A domain"/>
    <property type="match status" value="1"/>
</dbReference>
<dbReference type="EMBL" id="PCXV01000010">
    <property type="protein sequence ID" value="PIR44324.1"/>
    <property type="molecule type" value="Genomic_DNA"/>
</dbReference>
<evidence type="ECO:0000256" key="6">
    <source>
        <dbReference type="ARBA" id="ARBA00022840"/>
    </source>
</evidence>
<dbReference type="InterPro" id="IPR011127">
    <property type="entry name" value="Dala_Dala_lig_N"/>
</dbReference>
<feature type="binding site" evidence="13">
    <location>
        <position position="327"/>
    </location>
    <ligand>
        <name>Mg(2+)</name>
        <dbReference type="ChEBI" id="CHEBI:18420"/>
        <label>1</label>
    </ligand>
</feature>
<evidence type="ECO:0000313" key="17">
    <source>
        <dbReference type="Proteomes" id="UP000231602"/>
    </source>
</evidence>
<dbReference type="Gene3D" id="3.40.50.20">
    <property type="match status" value="1"/>
</dbReference>
<comment type="subcellular location">
    <subcellularLocation>
        <location evidence="12">Cytoplasm</location>
    </subcellularLocation>
</comment>
<dbReference type="PIRSF" id="PIRSF039102">
    <property type="entry name" value="Ddl/VanB"/>
    <property type="match status" value="1"/>
</dbReference>
<dbReference type="PANTHER" id="PTHR23132:SF25">
    <property type="entry name" value="D-ALANINE--D-ALANINE LIGASE A"/>
    <property type="match status" value="1"/>
</dbReference>
<dbReference type="PROSITE" id="PS00844">
    <property type="entry name" value="DALA_DALA_LIGASE_2"/>
    <property type="match status" value="1"/>
</dbReference>
<evidence type="ECO:0000256" key="3">
    <source>
        <dbReference type="ARBA" id="ARBA00022598"/>
    </source>
</evidence>
<dbReference type="InterPro" id="IPR000291">
    <property type="entry name" value="D-Ala_lig_Van_CS"/>
</dbReference>
<dbReference type="Pfam" id="PF01820">
    <property type="entry name" value="Dala_Dala_lig_N"/>
    <property type="match status" value="1"/>
</dbReference>
<sequence length="392" mass="44366">MNIGVFFGGKSPEHDVSIITGLFIISELKKMPEYKFTPIYMGKDGEWYINEKLGKLKFFREKNSNEQLKKFNKFYIDLEESRGKLVFKKKGLVGEKVQIDLAIPAFHGENGEDGTIQGLFEIFNIPYTGCDVASSAMTIDKILTKLFYLGNNILTSKFVFFSGYDWNSEKVNIINRIKNELKWPMFVKPPKLGSSIGISKVKNEKELEFAVEVALHYGDKVLVEESVENLKDITCAVLGGDNPMASLIQESNFESGFLNYEDKYLKDGGTQTGKSEKSVIIPARLDEKTTKEAQELSVKIFKLFGCSGIARIDFLYDSKENKIYANEINTIPGTLYEHLWKASGVELGEIIKKIIDVAVERQHRKKDITHTFQSDLLAQTDSIKLSIKGKEL</sequence>
<dbReference type="GO" id="GO:0009252">
    <property type="term" value="P:peptidoglycan biosynthetic process"/>
    <property type="evidence" value="ECO:0007669"/>
    <property type="project" value="UniProtKB-UniRule"/>
</dbReference>
<feature type="binding site" evidence="13">
    <location>
        <position position="329"/>
    </location>
    <ligand>
        <name>Mg(2+)</name>
        <dbReference type="ChEBI" id="CHEBI:18420"/>
        <label>2</label>
    </ligand>
</feature>
<reference evidence="16 17" key="1">
    <citation type="submission" date="2017-09" db="EMBL/GenBank/DDBJ databases">
        <title>Depth-based differentiation of microbial function through sediment-hosted aquifers and enrichment of novel symbionts in the deep terrestrial subsurface.</title>
        <authorList>
            <person name="Probst A.J."/>
            <person name="Ladd B."/>
            <person name="Jarett J.K."/>
            <person name="Geller-Mcgrath D.E."/>
            <person name="Sieber C.M."/>
            <person name="Emerson J.B."/>
            <person name="Anantharaman K."/>
            <person name="Thomas B.C."/>
            <person name="Malmstrom R."/>
            <person name="Stieglmeier M."/>
            <person name="Klingl A."/>
            <person name="Woyke T."/>
            <person name="Ryan C.M."/>
            <person name="Banfield J.F."/>
        </authorList>
    </citation>
    <scope>NUCLEOTIDE SEQUENCE [LARGE SCALE GENOMIC DNA]</scope>
    <source>
        <strain evidence="16">CG10_big_fil_rev_8_21_14_0_10_31_9</strain>
    </source>
</reference>
<evidence type="ECO:0000256" key="12">
    <source>
        <dbReference type="HAMAP-Rule" id="MF_00047"/>
    </source>
</evidence>
<dbReference type="Gene3D" id="3.30.470.20">
    <property type="entry name" value="ATP-grasp fold, B domain"/>
    <property type="match status" value="1"/>
</dbReference>
<evidence type="ECO:0000256" key="8">
    <source>
        <dbReference type="ARBA" id="ARBA00022960"/>
    </source>
</evidence>
<keyword evidence="12" id="KW-0963">Cytoplasm</keyword>
<dbReference type="Proteomes" id="UP000231602">
    <property type="component" value="Unassembled WGS sequence"/>
</dbReference>
<dbReference type="PROSITE" id="PS00843">
    <property type="entry name" value="DALA_DALA_LIGASE_1"/>
    <property type="match status" value="1"/>
</dbReference>
<gene>
    <name evidence="12" type="primary">ddl</name>
    <name evidence="16" type="ORF">COV23_00550</name>
</gene>
<comment type="function">
    <text evidence="12">Cell wall formation.</text>
</comment>
<evidence type="ECO:0000256" key="1">
    <source>
        <dbReference type="ARBA" id="ARBA00001936"/>
    </source>
</evidence>
<evidence type="ECO:0000256" key="2">
    <source>
        <dbReference type="ARBA" id="ARBA00010871"/>
    </source>
</evidence>
<keyword evidence="9 12" id="KW-0573">Peptidoglycan synthesis</keyword>
<dbReference type="InterPro" id="IPR011095">
    <property type="entry name" value="Dala_Dala_lig_C"/>
</dbReference>
<dbReference type="NCBIfam" id="TIGR01205">
    <property type="entry name" value="D_ala_D_alaTIGR"/>
    <property type="match status" value="1"/>
</dbReference>
<evidence type="ECO:0000256" key="14">
    <source>
        <dbReference type="PROSITE-ProRule" id="PRU00409"/>
    </source>
</evidence>
<feature type="binding site" evidence="13">
    <location>
        <position position="327"/>
    </location>
    <ligand>
        <name>Mg(2+)</name>
        <dbReference type="ChEBI" id="CHEBI:18420"/>
        <label>2</label>
    </ligand>
</feature>
<dbReference type="PROSITE" id="PS50975">
    <property type="entry name" value="ATP_GRASP"/>
    <property type="match status" value="1"/>
</dbReference>
<dbReference type="EC" id="6.3.2.4" evidence="12"/>
<dbReference type="GO" id="GO:0005829">
    <property type="term" value="C:cytosol"/>
    <property type="evidence" value="ECO:0007669"/>
    <property type="project" value="TreeGrafter"/>
</dbReference>
<dbReference type="GO" id="GO:0071555">
    <property type="term" value="P:cell wall organization"/>
    <property type="evidence" value="ECO:0007669"/>
    <property type="project" value="UniProtKB-KW"/>
</dbReference>
<dbReference type="GO" id="GO:0008716">
    <property type="term" value="F:D-alanine-D-alanine ligase activity"/>
    <property type="evidence" value="ECO:0007669"/>
    <property type="project" value="UniProtKB-UniRule"/>
</dbReference>
<protein>
    <recommendedName>
        <fullName evidence="12">D-alanine--D-alanine ligase</fullName>
        <ecNumber evidence="12">6.3.2.4</ecNumber>
    </recommendedName>
    <alternativeName>
        <fullName evidence="12">D-Ala-D-Ala ligase</fullName>
    </alternativeName>
    <alternativeName>
        <fullName evidence="12">D-alanylalanine synthetase</fullName>
    </alternativeName>
</protein>
<keyword evidence="5 14" id="KW-0547">Nucleotide-binding</keyword>
<evidence type="ECO:0000256" key="5">
    <source>
        <dbReference type="ARBA" id="ARBA00022741"/>
    </source>
</evidence>
<dbReference type="InterPro" id="IPR005905">
    <property type="entry name" value="D_ala_D_ala"/>
</dbReference>
<name>A0A2H0RE86_9BACT</name>
<dbReference type="InterPro" id="IPR013815">
    <property type="entry name" value="ATP_grasp_subdomain_1"/>
</dbReference>
<dbReference type="HAMAP" id="MF_00047">
    <property type="entry name" value="Dala_Dala_lig"/>
    <property type="match status" value="1"/>
</dbReference>
<evidence type="ECO:0000313" key="16">
    <source>
        <dbReference type="EMBL" id="PIR44324.1"/>
    </source>
</evidence>
<feature type="binding site" evidence="13">
    <location>
        <position position="313"/>
    </location>
    <ligand>
        <name>Mg(2+)</name>
        <dbReference type="ChEBI" id="CHEBI:18420"/>
        <label>1</label>
    </ligand>
</feature>
<feature type="domain" description="ATP-grasp" evidence="15">
    <location>
        <begin position="145"/>
        <end position="356"/>
    </location>
</feature>
<keyword evidence="3 12" id="KW-0436">Ligase</keyword>
<dbReference type="SUPFAM" id="SSF52440">
    <property type="entry name" value="PreATP-grasp domain"/>
    <property type="match status" value="1"/>
</dbReference>
<comment type="cofactor">
    <cofactor evidence="13">
        <name>Mg(2+)</name>
        <dbReference type="ChEBI" id="CHEBI:18420"/>
    </cofactor>
    <cofactor evidence="13">
        <name>Mn(2+)</name>
        <dbReference type="ChEBI" id="CHEBI:29035"/>
    </cofactor>
    <text evidence="13">Binds 2 magnesium or manganese ions per subunit.</text>
</comment>
<keyword evidence="4 13" id="KW-0479">Metal-binding</keyword>
<comment type="caution">
    <text evidence="16">The sequence shown here is derived from an EMBL/GenBank/DDBJ whole genome shotgun (WGS) entry which is preliminary data.</text>
</comment>
<evidence type="ECO:0000256" key="9">
    <source>
        <dbReference type="ARBA" id="ARBA00022984"/>
    </source>
</evidence>
<dbReference type="AlphaFoldDB" id="A0A2H0RE86"/>
<dbReference type="GO" id="GO:0008360">
    <property type="term" value="P:regulation of cell shape"/>
    <property type="evidence" value="ECO:0007669"/>
    <property type="project" value="UniProtKB-KW"/>
</dbReference>
<evidence type="ECO:0000256" key="10">
    <source>
        <dbReference type="ARBA" id="ARBA00023211"/>
    </source>
</evidence>
<dbReference type="Pfam" id="PF07478">
    <property type="entry name" value="Dala_Dala_lig_C"/>
    <property type="match status" value="1"/>
</dbReference>
<evidence type="ECO:0000256" key="13">
    <source>
        <dbReference type="PIRSR" id="PIRSR039102-3"/>
    </source>
</evidence>
<keyword evidence="10 13" id="KW-0464">Manganese</keyword>
<keyword evidence="8 12" id="KW-0133">Cell shape</keyword>
<dbReference type="GO" id="GO:0046872">
    <property type="term" value="F:metal ion binding"/>
    <property type="evidence" value="ECO:0007669"/>
    <property type="project" value="UniProtKB-KW"/>
</dbReference>
<dbReference type="GO" id="GO:0005524">
    <property type="term" value="F:ATP binding"/>
    <property type="evidence" value="ECO:0007669"/>
    <property type="project" value="UniProtKB-UniRule"/>
</dbReference>
<proteinExistence type="inferred from homology"/>
<keyword evidence="11 12" id="KW-0961">Cell wall biogenesis/degradation</keyword>
<evidence type="ECO:0000259" key="15">
    <source>
        <dbReference type="PROSITE" id="PS50975"/>
    </source>
</evidence>
<dbReference type="InterPro" id="IPR016185">
    <property type="entry name" value="PreATP-grasp_dom_sf"/>
</dbReference>
<evidence type="ECO:0000256" key="7">
    <source>
        <dbReference type="ARBA" id="ARBA00022842"/>
    </source>
</evidence>
<dbReference type="SUPFAM" id="SSF56059">
    <property type="entry name" value="Glutathione synthetase ATP-binding domain-like"/>
    <property type="match status" value="1"/>
</dbReference>
<dbReference type="UniPathway" id="UPA00219"/>
<comment type="similarity">
    <text evidence="2 12">Belongs to the D-alanine--D-alanine ligase family.</text>
</comment>
<comment type="catalytic activity">
    <reaction evidence="12">
        <text>2 D-alanine + ATP = D-alanyl-D-alanine + ADP + phosphate + H(+)</text>
        <dbReference type="Rhea" id="RHEA:11224"/>
        <dbReference type="ChEBI" id="CHEBI:15378"/>
        <dbReference type="ChEBI" id="CHEBI:30616"/>
        <dbReference type="ChEBI" id="CHEBI:43474"/>
        <dbReference type="ChEBI" id="CHEBI:57416"/>
        <dbReference type="ChEBI" id="CHEBI:57822"/>
        <dbReference type="ChEBI" id="CHEBI:456216"/>
        <dbReference type="EC" id="6.3.2.4"/>
    </reaction>
</comment>
<evidence type="ECO:0000256" key="4">
    <source>
        <dbReference type="ARBA" id="ARBA00022723"/>
    </source>
</evidence>
<dbReference type="PANTHER" id="PTHR23132">
    <property type="entry name" value="D-ALANINE--D-ALANINE LIGASE"/>
    <property type="match status" value="1"/>
</dbReference>